<reference evidence="1" key="1">
    <citation type="submission" date="2021-06" db="EMBL/GenBank/DDBJ databases">
        <authorList>
            <person name="Kallberg Y."/>
            <person name="Tangrot J."/>
            <person name="Rosling A."/>
        </authorList>
    </citation>
    <scope>NUCLEOTIDE SEQUENCE</scope>
    <source>
        <strain evidence="1">FL966</strain>
    </source>
</reference>
<protein>
    <submittedName>
        <fullName evidence="1">20379_t:CDS:1</fullName>
    </submittedName>
</protein>
<dbReference type="EMBL" id="CAJVQA010021398">
    <property type="protein sequence ID" value="CAG8768666.1"/>
    <property type="molecule type" value="Genomic_DNA"/>
</dbReference>
<accession>A0A9N9NYM7</accession>
<sequence length="91" mass="10703">KIRLETFTYDKSVEHMDYRKVLIDSINNDFPKKRTTSKGKTVGNVYDYLEREICKPEEKSEKTTCQVRFEEDISHKDNVVDNIGKKDSIIT</sequence>
<dbReference type="OrthoDB" id="2386695at2759"/>
<evidence type="ECO:0000313" key="1">
    <source>
        <dbReference type="EMBL" id="CAG8768666.1"/>
    </source>
</evidence>
<keyword evidence="2" id="KW-1185">Reference proteome</keyword>
<dbReference type="AlphaFoldDB" id="A0A9N9NYM7"/>
<name>A0A9N9NYM7_9GLOM</name>
<proteinExistence type="predicted"/>
<evidence type="ECO:0000313" key="2">
    <source>
        <dbReference type="Proteomes" id="UP000789759"/>
    </source>
</evidence>
<comment type="caution">
    <text evidence="1">The sequence shown here is derived from an EMBL/GenBank/DDBJ whole genome shotgun (WGS) entry which is preliminary data.</text>
</comment>
<gene>
    <name evidence="1" type="ORF">CPELLU_LOCUS15731</name>
</gene>
<feature type="non-terminal residue" evidence="1">
    <location>
        <position position="1"/>
    </location>
</feature>
<organism evidence="1 2">
    <name type="scientific">Cetraspora pellucida</name>
    <dbReference type="NCBI Taxonomy" id="1433469"/>
    <lineage>
        <taxon>Eukaryota</taxon>
        <taxon>Fungi</taxon>
        <taxon>Fungi incertae sedis</taxon>
        <taxon>Mucoromycota</taxon>
        <taxon>Glomeromycotina</taxon>
        <taxon>Glomeromycetes</taxon>
        <taxon>Diversisporales</taxon>
        <taxon>Gigasporaceae</taxon>
        <taxon>Cetraspora</taxon>
    </lineage>
</organism>
<dbReference type="Proteomes" id="UP000789759">
    <property type="component" value="Unassembled WGS sequence"/>
</dbReference>